<sequence length="173" mass="18431">MPALPLTLEQKEDAARLKKLFLAWKTGRKARGEPASQDAFSDLVGITQSAVSQYLNGAIPLNPAAAAKFSKVLGCQISEFSSTVASLASEIGEAAIPMTSSDSPPRMDITELSRAEAQLVLTFRELSESARDQLAAFAGQLHKESGTKGQRAVQAPKPAAAKRSRRVTEPADH</sequence>
<dbReference type="InterPro" id="IPR010982">
    <property type="entry name" value="Lambda_DNA-bd_dom_sf"/>
</dbReference>
<dbReference type="PROSITE" id="PS50943">
    <property type="entry name" value="HTH_CROC1"/>
    <property type="match status" value="1"/>
</dbReference>
<dbReference type="InterPro" id="IPR001387">
    <property type="entry name" value="Cro/C1-type_HTH"/>
</dbReference>
<dbReference type="SUPFAM" id="SSF47413">
    <property type="entry name" value="lambda repressor-like DNA-binding domains"/>
    <property type="match status" value="1"/>
</dbReference>
<dbReference type="SMART" id="SM00530">
    <property type="entry name" value="HTH_XRE"/>
    <property type="match status" value="1"/>
</dbReference>
<organism evidence="3">
    <name type="scientific">Chryseobacterium sp. B5</name>
    <dbReference type="NCBI Taxonomy" id="2050562"/>
    <lineage>
        <taxon>Bacteria</taxon>
        <taxon>Pseudomonadati</taxon>
        <taxon>Bacteroidota</taxon>
        <taxon>Flavobacteriia</taxon>
        <taxon>Flavobacteriales</taxon>
        <taxon>Weeksellaceae</taxon>
        <taxon>Chryseobacterium group</taxon>
        <taxon>Chryseobacterium</taxon>
    </lineage>
</organism>
<gene>
    <name evidence="3" type="ORF">CTI11_04870</name>
</gene>
<evidence type="ECO:0000313" key="3">
    <source>
        <dbReference type="EMBL" id="PII36779.1"/>
    </source>
</evidence>
<name>A0A2G7TA55_9FLAO</name>
<proteinExistence type="predicted"/>
<evidence type="ECO:0000256" key="1">
    <source>
        <dbReference type="SAM" id="MobiDB-lite"/>
    </source>
</evidence>
<dbReference type="EMBL" id="PEKC01000011">
    <property type="protein sequence ID" value="PII36779.1"/>
    <property type="molecule type" value="Genomic_DNA"/>
</dbReference>
<evidence type="ECO:0000259" key="2">
    <source>
        <dbReference type="PROSITE" id="PS50943"/>
    </source>
</evidence>
<dbReference type="GO" id="GO:0003677">
    <property type="term" value="F:DNA binding"/>
    <property type="evidence" value="ECO:0007669"/>
    <property type="project" value="InterPro"/>
</dbReference>
<dbReference type="Gene3D" id="1.10.260.40">
    <property type="entry name" value="lambda repressor-like DNA-binding domains"/>
    <property type="match status" value="1"/>
</dbReference>
<protein>
    <recommendedName>
        <fullName evidence="2">HTH cro/C1-type domain-containing protein</fullName>
    </recommendedName>
</protein>
<comment type="caution">
    <text evidence="3">The sequence shown here is derived from an EMBL/GenBank/DDBJ whole genome shotgun (WGS) entry which is preliminary data.</text>
</comment>
<feature type="region of interest" description="Disordered" evidence="1">
    <location>
        <begin position="137"/>
        <end position="173"/>
    </location>
</feature>
<dbReference type="Pfam" id="PF01381">
    <property type="entry name" value="HTH_3"/>
    <property type="match status" value="1"/>
</dbReference>
<feature type="domain" description="HTH cro/C1-type" evidence="2">
    <location>
        <begin position="36"/>
        <end position="80"/>
    </location>
</feature>
<dbReference type="CDD" id="cd00093">
    <property type="entry name" value="HTH_XRE"/>
    <property type="match status" value="1"/>
</dbReference>
<reference evidence="3" key="1">
    <citation type="submission" date="2017-10" db="EMBL/GenBank/DDBJ databases">
        <title>Chryseobacterium sp. B5 is a hydrocarbonoclastic and plant growth promoting bacterium.</title>
        <authorList>
            <person name="Thijs S."/>
            <person name="Gkorezis P."/>
            <person name="Van Hamme J."/>
        </authorList>
    </citation>
    <scope>NUCLEOTIDE SEQUENCE</scope>
    <source>
        <strain evidence="3">B5</strain>
    </source>
</reference>
<accession>A0A2G7TA55</accession>
<dbReference type="AlphaFoldDB" id="A0A2G7TA55"/>